<organism evidence="1 2">
    <name type="scientific">Haloflavibacter putidus</name>
    <dbReference type="NCBI Taxonomy" id="2576776"/>
    <lineage>
        <taxon>Bacteria</taxon>
        <taxon>Pseudomonadati</taxon>
        <taxon>Bacteroidota</taxon>
        <taxon>Flavobacteriia</taxon>
        <taxon>Flavobacteriales</taxon>
        <taxon>Flavobacteriaceae</taxon>
        <taxon>Haloflavibacter</taxon>
    </lineage>
</organism>
<gene>
    <name evidence="1" type="ORF">FKR84_04490</name>
</gene>
<dbReference type="AlphaFoldDB" id="A0A507ZRX5"/>
<dbReference type="OrthoDB" id="9808360at2"/>
<dbReference type="SUPFAM" id="SSF46785">
    <property type="entry name" value="Winged helix' DNA-binding domain"/>
    <property type="match status" value="1"/>
</dbReference>
<accession>A0A507ZRX5</accession>
<dbReference type="PANTHER" id="PTHR33221:SF15">
    <property type="entry name" value="HTH-TYPE TRANSCRIPTIONAL REGULATOR YWGB-RELATED"/>
    <property type="match status" value="1"/>
</dbReference>
<dbReference type="InterPro" id="IPR036388">
    <property type="entry name" value="WH-like_DNA-bd_sf"/>
</dbReference>
<dbReference type="Proteomes" id="UP000317169">
    <property type="component" value="Unassembled WGS sequence"/>
</dbReference>
<dbReference type="InterPro" id="IPR036390">
    <property type="entry name" value="WH_DNA-bd_sf"/>
</dbReference>
<dbReference type="PANTHER" id="PTHR33221">
    <property type="entry name" value="WINGED HELIX-TURN-HELIX TRANSCRIPTIONAL REGULATOR, RRF2 FAMILY"/>
    <property type="match status" value="1"/>
</dbReference>
<comment type="caution">
    <text evidence="1">The sequence shown here is derived from an EMBL/GenBank/DDBJ whole genome shotgun (WGS) entry which is preliminary data.</text>
</comment>
<dbReference type="RefSeq" id="WP_141421025.1">
    <property type="nucleotide sequence ID" value="NZ_VIAR01000003.1"/>
</dbReference>
<dbReference type="Gene3D" id="1.10.10.10">
    <property type="entry name" value="Winged helix-like DNA-binding domain superfamily/Winged helix DNA-binding domain"/>
    <property type="match status" value="1"/>
</dbReference>
<dbReference type="EMBL" id="VIAR01000003">
    <property type="protein sequence ID" value="TQD39757.1"/>
    <property type="molecule type" value="Genomic_DNA"/>
</dbReference>
<dbReference type="InterPro" id="IPR000944">
    <property type="entry name" value="Tscrpt_reg_Rrf2"/>
</dbReference>
<sequence length="144" mass="16049">MFSKACEYGIKAAIFIAQDTMQQKRVSLKDIANAIDSPEAFTGKILQKLVKHDIITSMRGAKGGFEVNLATLDQIKLKQIVYAIDGDALYTNCALGFSECSSEKPCAMHFQFMDVRENLNNLLEHTTLEELVLGVKDKLAFLKE</sequence>
<proteinExistence type="predicted"/>
<dbReference type="PROSITE" id="PS51197">
    <property type="entry name" value="HTH_RRF2_2"/>
    <property type="match status" value="1"/>
</dbReference>
<evidence type="ECO:0000313" key="2">
    <source>
        <dbReference type="Proteomes" id="UP000317169"/>
    </source>
</evidence>
<evidence type="ECO:0000313" key="1">
    <source>
        <dbReference type="EMBL" id="TQD39757.1"/>
    </source>
</evidence>
<dbReference type="GO" id="GO:0003700">
    <property type="term" value="F:DNA-binding transcription factor activity"/>
    <property type="evidence" value="ECO:0007669"/>
    <property type="project" value="TreeGrafter"/>
</dbReference>
<dbReference type="GO" id="GO:0005829">
    <property type="term" value="C:cytosol"/>
    <property type="evidence" value="ECO:0007669"/>
    <property type="project" value="TreeGrafter"/>
</dbReference>
<dbReference type="NCBIfam" id="TIGR00738">
    <property type="entry name" value="rrf2_super"/>
    <property type="match status" value="1"/>
</dbReference>
<name>A0A507ZRX5_9FLAO</name>
<protein>
    <submittedName>
        <fullName evidence="1">Rrf2 family transcriptional regulator</fullName>
    </submittedName>
</protein>
<reference evidence="1 2" key="1">
    <citation type="submission" date="2019-06" db="EMBL/GenBank/DDBJ databases">
        <title>Flavibacter putida gen. nov., sp. nov., a novel marine bacterium of the family Flavobacteriaceae isolated from coastal seawater.</title>
        <authorList>
            <person name="Feng X."/>
        </authorList>
    </citation>
    <scope>NUCLEOTIDE SEQUENCE [LARGE SCALE GENOMIC DNA]</scope>
    <source>
        <strain evidence="1 2">PLHSN227</strain>
    </source>
</reference>
<dbReference type="Pfam" id="PF02082">
    <property type="entry name" value="Rrf2"/>
    <property type="match status" value="1"/>
</dbReference>
<keyword evidence="2" id="KW-1185">Reference proteome</keyword>